<evidence type="ECO:0000256" key="4">
    <source>
        <dbReference type="ARBA" id="ARBA00022989"/>
    </source>
</evidence>
<keyword evidence="9" id="KW-1185">Reference proteome</keyword>
<dbReference type="Proteomes" id="UP001500392">
    <property type="component" value="Unassembled WGS sequence"/>
</dbReference>
<evidence type="ECO:0000256" key="3">
    <source>
        <dbReference type="ARBA" id="ARBA00022692"/>
    </source>
</evidence>
<comment type="caution">
    <text evidence="8">The sequence shown here is derived from an EMBL/GenBank/DDBJ whole genome shotgun (WGS) entry which is preliminary data.</text>
</comment>
<reference evidence="9" key="1">
    <citation type="journal article" date="2019" name="Int. J. Syst. Evol. Microbiol.">
        <title>The Global Catalogue of Microorganisms (GCM) 10K type strain sequencing project: providing services to taxonomists for standard genome sequencing and annotation.</title>
        <authorList>
            <consortium name="The Broad Institute Genomics Platform"/>
            <consortium name="The Broad Institute Genome Sequencing Center for Infectious Disease"/>
            <person name="Wu L."/>
            <person name="Ma J."/>
        </authorList>
    </citation>
    <scope>NUCLEOTIDE SEQUENCE [LARGE SCALE GENOMIC DNA]</scope>
    <source>
        <strain evidence="9">JCM 17304</strain>
    </source>
</reference>
<keyword evidence="2" id="KW-0808">Transferase</keyword>
<evidence type="ECO:0000256" key="2">
    <source>
        <dbReference type="ARBA" id="ARBA00022679"/>
    </source>
</evidence>
<dbReference type="RefSeq" id="WP_344937857.1">
    <property type="nucleotide sequence ID" value="NZ_BAABDM010000008.1"/>
</dbReference>
<name>A0ABP7X3C3_9GAMM</name>
<protein>
    <recommendedName>
        <fullName evidence="10">Sulfotransferase family protein</fullName>
    </recommendedName>
</protein>
<dbReference type="EMBL" id="BAABDM010000008">
    <property type="protein sequence ID" value="GAA4103166.1"/>
    <property type="molecule type" value="Genomic_DNA"/>
</dbReference>
<evidence type="ECO:0008006" key="10">
    <source>
        <dbReference type="Google" id="ProtNLM"/>
    </source>
</evidence>
<keyword evidence="4" id="KW-1133">Transmembrane helix</keyword>
<evidence type="ECO:0000256" key="5">
    <source>
        <dbReference type="ARBA" id="ARBA00023034"/>
    </source>
</evidence>
<evidence type="ECO:0000256" key="7">
    <source>
        <dbReference type="ARBA" id="ARBA00023180"/>
    </source>
</evidence>
<evidence type="ECO:0000313" key="9">
    <source>
        <dbReference type="Proteomes" id="UP001500392"/>
    </source>
</evidence>
<evidence type="ECO:0000256" key="6">
    <source>
        <dbReference type="ARBA" id="ARBA00023136"/>
    </source>
</evidence>
<dbReference type="Pfam" id="PF03567">
    <property type="entry name" value="Sulfotransfer_2"/>
    <property type="match status" value="1"/>
</dbReference>
<sequence length="225" mass="27056">MISDKYKCMFVHIPKVAGQSIEHFFLNHHNLSWEERAPLILEYNPDPTKGPERLAHLTASEFLDCGYLSKSEFNNYYKFSFVRNPWARIVSEFNYRNHHKNISFKEFITKSLPDKNNYSDAYRHVMPQYNFLHDDKGNLLVDFIGRFENLQDDFDFIGRQLGFNRTLLPHINSSKKYSLKDRLNIFKNTKTEKRNHYTEYYDLETRKIVENMYSKDIETFGYQFN</sequence>
<dbReference type="PANTHER" id="PTHR12137:SF54">
    <property type="entry name" value="CARBOHYDRATE SULFOTRANSFERASE"/>
    <property type="match status" value="1"/>
</dbReference>
<evidence type="ECO:0000313" key="8">
    <source>
        <dbReference type="EMBL" id="GAA4103166.1"/>
    </source>
</evidence>
<keyword evidence="7" id="KW-0325">Glycoprotein</keyword>
<evidence type="ECO:0000256" key="1">
    <source>
        <dbReference type="ARBA" id="ARBA00004323"/>
    </source>
</evidence>
<organism evidence="8 9">
    <name type="scientific">Zhongshania borealis</name>
    <dbReference type="NCBI Taxonomy" id="889488"/>
    <lineage>
        <taxon>Bacteria</taxon>
        <taxon>Pseudomonadati</taxon>
        <taxon>Pseudomonadota</taxon>
        <taxon>Gammaproteobacteria</taxon>
        <taxon>Cellvibrionales</taxon>
        <taxon>Spongiibacteraceae</taxon>
        <taxon>Zhongshania</taxon>
    </lineage>
</organism>
<dbReference type="InterPro" id="IPR005331">
    <property type="entry name" value="Sulfotransferase"/>
</dbReference>
<dbReference type="InterPro" id="IPR027417">
    <property type="entry name" value="P-loop_NTPase"/>
</dbReference>
<gene>
    <name evidence="8" type="ORF">GCM10022414_31350</name>
</gene>
<dbReference type="SUPFAM" id="SSF52540">
    <property type="entry name" value="P-loop containing nucleoside triphosphate hydrolases"/>
    <property type="match status" value="1"/>
</dbReference>
<dbReference type="Gene3D" id="3.40.50.300">
    <property type="entry name" value="P-loop containing nucleotide triphosphate hydrolases"/>
    <property type="match status" value="1"/>
</dbReference>
<dbReference type="InterPro" id="IPR018011">
    <property type="entry name" value="Carb_sulfotrans_8-10"/>
</dbReference>
<proteinExistence type="predicted"/>
<comment type="subcellular location">
    <subcellularLocation>
        <location evidence="1">Golgi apparatus membrane</location>
        <topology evidence="1">Single-pass type II membrane protein</topology>
    </subcellularLocation>
</comment>
<keyword evidence="5" id="KW-0333">Golgi apparatus</keyword>
<accession>A0ABP7X3C3</accession>
<keyword evidence="6" id="KW-0472">Membrane</keyword>
<dbReference type="PANTHER" id="PTHR12137">
    <property type="entry name" value="CARBOHYDRATE SULFOTRANSFERASE"/>
    <property type="match status" value="1"/>
</dbReference>
<keyword evidence="3" id="KW-0812">Transmembrane</keyword>